<dbReference type="AlphaFoldDB" id="A0A7X9RSV7"/>
<feature type="transmembrane region" description="Helical" evidence="1">
    <location>
        <begin position="58"/>
        <end position="77"/>
    </location>
</feature>
<keyword evidence="1" id="KW-0812">Transmembrane</keyword>
<dbReference type="Proteomes" id="UP000576082">
    <property type="component" value="Unassembled WGS sequence"/>
</dbReference>
<evidence type="ECO:0000313" key="3">
    <source>
        <dbReference type="Proteomes" id="UP000576082"/>
    </source>
</evidence>
<dbReference type="Pfam" id="PF09527">
    <property type="entry name" value="ATPase_gene1"/>
    <property type="match status" value="1"/>
</dbReference>
<keyword evidence="1" id="KW-0472">Membrane</keyword>
<dbReference type="EMBL" id="JABANE010000001">
    <property type="protein sequence ID" value="NME66452.1"/>
    <property type="molecule type" value="Genomic_DNA"/>
</dbReference>
<organism evidence="2 3">
    <name type="scientific">Flammeovirga aprica JL-4</name>
    <dbReference type="NCBI Taxonomy" id="694437"/>
    <lineage>
        <taxon>Bacteria</taxon>
        <taxon>Pseudomonadati</taxon>
        <taxon>Bacteroidota</taxon>
        <taxon>Cytophagia</taxon>
        <taxon>Cytophagales</taxon>
        <taxon>Flammeovirgaceae</taxon>
        <taxon>Flammeovirga</taxon>
    </lineage>
</organism>
<dbReference type="RefSeq" id="WP_169654203.1">
    <property type="nucleotide sequence ID" value="NZ_JABANE010000001.1"/>
</dbReference>
<sequence>MEQHKEEPSKEISKPKKAVEKYSTFLRYSSLSTEMIVMMLICAYSGRYLDNIIKANGPYCTIGFLLFGTFASLVILINGLKKISNKKGEILKKKGKDDSFSEK</sequence>
<evidence type="ECO:0000313" key="2">
    <source>
        <dbReference type="EMBL" id="NME66452.1"/>
    </source>
</evidence>
<keyword evidence="3" id="KW-1185">Reference proteome</keyword>
<reference evidence="2 3" key="1">
    <citation type="submission" date="2020-04" db="EMBL/GenBank/DDBJ databases">
        <title>Flammeovirga sp. SR4, a novel species isolated from seawater.</title>
        <authorList>
            <person name="Wang X."/>
        </authorList>
    </citation>
    <scope>NUCLEOTIDE SEQUENCE [LARGE SCALE GENOMIC DNA]</scope>
    <source>
        <strain evidence="2 3">ATCC 23126</strain>
    </source>
</reference>
<comment type="caution">
    <text evidence="2">The sequence shown here is derived from an EMBL/GenBank/DDBJ whole genome shotgun (WGS) entry which is preliminary data.</text>
</comment>
<proteinExistence type="predicted"/>
<evidence type="ECO:0000256" key="1">
    <source>
        <dbReference type="SAM" id="Phobius"/>
    </source>
</evidence>
<keyword evidence="1" id="KW-1133">Transmembrane helix</keyword>
<dbReference type="InterPro" id="IPR032820">
    <property type="entry name" value="ATPase_put"/>
</dbReference>
<protein>
    <submittedName>
        <fullName evidence="2">AtpZ/AtpI family protein</fullName>
    </submittedName>
</protein>
<feature type="transmembrane region" description="Helical" evidence="1">
    <location>
        <begin position="25"/>
        <end position="46"/>
    </location>
</feature>
<accession>A0A7X9RSV7</accession>
<gene>
    <name evidence="2" type="ORF">HHU12_00620</name>
</gene>
<name>A0A7X9RSV7_9BACT</name>